<feature type="binding site" evidence="8">
    <location>
        <position position="143"/>
    </location>
    <ligand>
        <name>ATP</name>
        <dbReference type="ChEBI" id="CHEBI:30616"/>
    </ligand>
</feature>
<comment type="domain">
    <text evidence="8">Domain I is involved in oligomerization and binding regulators, domain II is flexibile and of varying length in different bacteria, domain III forms the AAA+ region, while domain IV binds dsDNA.</text>
</comment>
<feature type="region of interest" description="Domain IV, binds dsDNA" evidence="8">
    <location>
        <begin position="316"/>
        <end position="437"/>
    </location>
</feature>
<dbReference type="Pfam" id="PF00308">
    <property type="entry name" value="Bac_DnaA"/>
    <property type="match status" value="1"/>
</dbReference>
<dbReference type="EMBL" id="DVJK01000165">
    <property type="protein sequence ID" value="HIS67104.1"/>
    <property type="molecule type" value="Genomic_DNA"/>
</dbReference>
<dbReference type="Proteomes" id="UP000824001">
    <property type="component" value="Unassembled WGS sequence"/>
</dbReference>
<comment type="caution">
    <text evidence="8">Lacks conserved residue(s) required for the propagation of feature annotation.</text>
</comment>
<evidence type="ECO:0000256" key="8">
    <source>
        <dbReference type="HAMAP-Rule" id="MF_00377"/>
    </source>
</evidence>
<sequence length="437" mass="49172">MNSIEEIWQQILDIIARDITPTAYNTWFSDCKAVDISDCKLVLHTSSDFKRGIIVNRFGNTIRAALYDLFSCDFELEVLAGDELLDYTQSQGKSRSPYPEMEGYNFDNFVVGPSNKFAHAAAIAVANNPGKVYNPLFIYGNSGLGKTHLLLAIGERILRERPQFKIAYLKGDDFTNELIHSISTGTGEEFRGKYRSMDLLLMDDIQFISGKISTQEEFFHTFNSIYEAGHQIVLTADRPPREMATLDDRIRTRIEGGLMADVQPPDIETRTAIIINKAASLGLVLPKDVVDFIAESITSNIRQIEGVVKRLTAYKEIMNDSITIASVKRAIKDVIRVGNYIPTPEVIIEESARYYSLQPNELRGQRRSKNTAMARQVSMYLMRNLTNLSLVDIGNQYEGRNHSTVLASIRKVEDMIKSDPDMAATVRDISSNINSRS</sequence>
<evidence type="ECO:0000256" key="5">
    <source>
        <dbReference type="ARBA" id="ARBA00022840"/>
    </source>
</evidence>
<feature type="binding site" evidence="8">
    <location>
        <position position="146"/>
    </location>
    <ligand>
        <name>ATP</name>
        <dbReference type="ChEBI" id="CHEBI:30616"/>
    </ligand>
</feature>
<keyword evidence="2 8" id="KW-0963">Cytoplasm</keyword>
<dbReference type="AlphaFoldDB" id="A0A9D1JWB7"/>
<keyword evidence="6 8" id="KW-0446">Lipid-binding</keyword>
<dbReference type="GO" id="GO:0006275">
    <property type="term" value="P:regulation of DNA replication"/>
    <property type="evidence" value="ECO:0007669"/>
    <property type="project" value="UniProtKB-UniRule"/>
</dbReference>
<dbReference type="SUPFAM" id="SSF52540">
    <property type="entry name" value="P-loop containing nucleoside triphosphate hydrolases"/>
    <property type="match status" value="1"/>
</dbReference>
<dbReference type="FunFam" id="3.40.50.300:FF:000668">
    <property type="entry name" value="Chromosomal replication initiator protein DnaA"/>
    <property type="match status" value="1"/>
</dbReference>
<reference evidence="14" key="1">
    <citation type="submission" date="2020-10" db="EMBL/GenBank/DDBJ databases">
        <authorList>
            <person name="Gilroy R."/>
        </authorList>
    </citation>
    <scope>NUCLEOTIDE SEQUENCE</scope>
    <source>
        <strain evidence="14">ChiHjej10B9-9673</strain>
    </source>
</reference>
<dbReference type="GO" id="GO:0006270">
    <property type="term" value="P:DNA replication initiation"/>
    <property type="evidence" value="ECO:0007669"/>
    <property type="project" value="UniProtKB-UniRule"/>
</dbReference>
<evidence type="ECO:0000256" key="2">
    <source>
        <dbReference type="ARBA" id="ARBA00022490"/>
    </source>
</evidence>
<keyword evidence="3 8" id="KW-0235">DNA replication</keyword>
<keyword evidence="7 8" id="KW-0238">DNA-binding</keyword>
<dbReference type="Pfam" id="PF11638">
    <property type="entry name" value="DnaA_N"/>
    <property type="match status" value="1"/>
</dbReference>
<dbReference type="CDD" id="cd00009">
    <property type="entry name" value="AAA"/>
    <property type="match status" value="1"/>
</dbReference>
<evidence type="ECO:0000256" key="3">
    <source>
        <dbReference type="ARBA" id="ARBA00022705"/>
    </source>
</evidence>
<dbReference type="NCBIfam" id="TIGR00362">
    <property type="entry name" value="DnaA"/>
    <property type="match status" value="1"/>
</dbReference>
<evidence type="ECO:0000256" key="6">
    <source>
        <dbReference type="ARBA" id="ARBA00023121"/>
    </source>
</evidence>
<accession>A0A9D1JWB7</accession>
<feature type="binding site" evidence="8">
    <location>
        <position position="147"/>
    </location>
    <ligand>
        <name>ATP</name>
        <dbReference type="ChEBI" id="CHEBI:30616"/>
    </ligand>
</feature>
<dbReference type="SMART" id="SM00760">
    <property type="entry name" value="Bac_DnaA_C"/>
    <property type="match status" value="1"/>
</dbReference>
<feature type="domain" description="AAA+ ATPase" evidence="12">
    <location>
        <begin position="132"/>
        <end position="260"/>
    </location>
</feature>
<feature type="region of interest" description="Domain III, AAA+ region" evidence="8">
    <location>
        <begin position="99"/>
        <end position="315"/>
    </location>
</feature>
<dbReference type="Gene3D" id="1.10.1750.10">
    <property type="match status" value="1"/>
</dbReference>
<dbReference type="InterPro" id="IPR038454">
    <property type="entry name" value="DnaA_N_sf"/>
</dbReference>
<dbReference type="PRINTS" id="PR00051">
    <property type="entry name" value="DNAA"/>
</dbReference>
<comment type="subcellular location">
    <subcellularLocation>
        <location evidence="8">Cytoplasm</location>
    </subcellularLocation>
</comment>
<dbReference type="GO" id="GO:0005886">
    <property type="term" value="C:plasma membrane"/>
    <property type="evidence" value="ECO:0007669"/>
    <property type="project" value="TreeGrafter"/>
</dbReference>
<dbReference type="InterPro" id="IPR003593">
    <property type="entry name" value="AAA+_ATPase"/>
</dbReference>
<comment type="caution">
    <text evidence="14">The sequence shown here is derived from an EMBL/GenBank/DDBJ whole genome shotgun (WGS) entry which is preliminary data.</text>
</comment>
<feature type="binding site" evidence="8">
    <location>
        <position position="145"/>
    </location>
    <ligand>
        <name>ATP</name>
        <dbReference type="ChEBI" id="CHEBI:30616"/>
    </ligand>
</feature>
<dbReference type="Gene3D" id="3.40.50.300">
    <property type="entry name" value="P-loop containing nucleotide triphosphate hydrolases"/>
    <property type="match status" value="1"/>
</dbReference>
<keyword evidence="5 8" id="KW-0067">ATP-binding</keyword>
<dbReference type="InterPro" id="IPR024633">
    <property type="entry name" value="DnaA_N_dom"/>
</dbReference>
<name>A0A9D1JWB7_9FIRM</name>
<dbReference type="GO" id="GO:0008289">
    <property type="term" value="F:lipid binding"/>
    <property type="evidence" value="ECO:0007669"/>
    <property type="project" value="UniProtKB-KW"/>
</dbReference>
<dbReference type="SMART" id="SM00382">
    <property type="entry name" value="AAA"/>
    <property type="match status" value="1"/>
</dbReference>
<evidence type="ECO:0000256" key="9">
    <source>
        <dbReference type="NCBIfam" id="TIGR00362"/>
    </source>
</evidence>
<evidence type="ECO:0000256" key="11">
    <source>
        <dbReference type="RuleBase" id="RU004227"/>
    </source>
</evidence>
<dbReference type="InterPro" id="IPR027417">
    <property type="entry name" value="P-loop_NTPase"/>
</dbReference>
<feature type="domain" description="Chromosomal replication initiator DnaA C-terminal" evidence="13">
    <location>
        <begin position="343"/>
        <end position="412"/>
    </location>
</feature>
<evidence type="ECO:0000313" key="14">
    <source>
        <dbReference type="EMBL" id="HIS67104.1"/>
    </source>
</evidence>
<evidence type="ECO:0000259" key="12">
    <source>
        <dbReference type="SMART" id="SM00382"/>
    </source>
</evidence>
<feature type="region of interest" description="Domain I, interacts with DnaA modulators" evidence="8">
    <location>
        <begin position="1"/>
        <end position="83"/>
    </location>
</feature>
<evidence type="ECO:0000256" key="1">
    <source>
        <dbReference type="ARBA" id="ARBA00006583"/>
    </source>
</evidence>
<comment type="similarity">
    <text evidence="1 8 11">Belongs to the DnaA family.</text>
</comment>
<gene>
    <name evidence="8 14" type="primary">dnaA</name>
    <name evidence="14" type="ORF">IAC18_06020</name>
</gene>
<dbReference type="PANTHER" id="PTHR30050">
    <property type="entry name" value="CHROMOSOMAL REPLICATION INITIATOR PROTEIN DNAA"/>
    <property type="match status" value="1"/>
</dbReference>
<evidence type="ECO:0000256" key="4">
    <source>
        <dbReference type="ARBA" id="ARBA00022741"/>
    </source>
</evidence>
<keyword evidence="4 8" id="KW-0547">Nucleotide-binding</keyword>
<dbReference type="GO" id="GO:0003688">
    <property type="term" value="F:DNA replication origin binding"/>
    <property type="evidence" value="ECO:0007669"/>
    <property type="project" value="UniProtKB-UniRule"/>
</dbReference>
<evidence type="ECO:0000256" key="10">
    <source>
        <dbReference type="RuleBase" id="RU000577"/>
    </source>
</evidence>
<evidence type="ECO:0000256" key="7">
    <source>
        <dbReference type="ARBA" id="ARBA00023125"/>
    </source>
</evidence>
<dbReference type="InterPro" id="IPR020591">
    <property type="entry name" value="Chromosome_initiator_DnaA-like"/>
</dbReference>
<protein>
    <recommendedName>
        <fullName evidence="8 9">Chromosomal replication initiator protein DnaA</fullName>
    </recommendedName>
</protein>
<dbReference type="Pfam" id="PF08299">
    <property type="entry name" value="Bac_DnaA_C"/>
    <property type="match status" value="1"/>
</dbReference>
<reference evidence="14" key="2">
    <citation type="journal article" date="2021" name="PeerJ">
        <title>Extensive microbial diversity within the chicken gut microbiome revealed by metagenomics and culture.</title>
        <authorList>
            <person name="Gilroy R."/>
            <person name="Ravi A."/>
            <person name="Getino M."/>
            <person name="Pursley I."/>
            <person name="Horton D.L."/>
            <person name="Alikhan N.F."/>
            <person name="Baker D."/>
            <person name="Gharbi K."/>
            <person name="Hall N."/>
            <person name="Watson M."/>
            <person name="Adriaenssens E.M."/>
            <person name="Foster-Nyarko E."/>
            <person name="Jarju S."/>
            <person name="Secka A."/>
            <person name="Antonio M."/>
            <person name="Oren A."/>
            <person name="Chaudhuri R.R."/>
            <person name="La Ragione R."/>
            <person name="Hildebrand F."/>
            <person name="Pallen M.J."/>
        </authorList>
    </citation>
    <scope>NUCLEOTIDE SEQUENCE</scope>
    <source>
        <strain evidence="14">ChiHjej10B9-9673</strain>
    </source>
</reference>
<dbReference type="Gene3D" id="1.10.8.60">
    <property type="match status" value="1"/>
</dbReference>
<comment type="function">
    <text evidence="8 10">Plays an essential role in the initiation and regulation of chromosomal replication. ATP-DnaA binds to the origin of replication (oriC) to initiate formation of the DNA replication initiation complex once per cell cycle. Binds the DnaA box (a 9 base pair repeat at the origin) and separates the double-stranded (ds)DNA. Forms a right-handed helical filament on oriC DNA; dsDNA binds to the exterior of the filament while single-stranded (ss)DNA is stabiized in the filament's interior. The ATP-DnaA-oriC complex binds and stabilizes one strand of the AT-rich DNA unwinding element (DUE), permitting loading of DNA polymerase. After initiation quickly degrades to an ADP-DnaA complex that is not apt for DNA replication. Binds acidic phospholipids.</text>
</comment>
<dbReference type="InterPro" id="IPR013159">
    <property type="entry name" value="DnaA_C"/>
</dbReference>
<dbReference type="InterPro" id="IPR013317">
    <property type="entry name" value="DnaA_dom"/>
</dbReference>
<comment type="subunit">
    <text evidence="8">Oligomerizes as a right-handed, spiral filament on DNA at oriC.</text>
</comment>
<dbReference type="InterPro" id="IPR010921">
    <property type="entry name" value="Trp_repressor/repl_initiator"/>
</dbReference>
<dbReference type="HAMAP" id="MF_00377">
    <property type="entry name" value="DnaA_bact"/>
    <property type="match status" value="1"/>
</dbReference>
<proteinExistence type="inferred from homology"/>
<dbReference type="CDD" id="cd06571">
    <property type="entry name" value="Bac_DnaA_C"/>
    <property type="match status" value="1"/>
</dbReference>
<dbReference type="Gene3D" id="3.30.300.180">
    <property type="match status" value="1"/>
</dbReference>
<dbReference type="InterPro" id="IPR001957">
    <property type="entry name" value="Chromosome_initiator_DnaA"/>
</dbReference>
<dbReference type="PANTHER" id="PTHR30050:SF2">
    <property type="entry name" value="CHROMOSOMAL REPLICATION INITIATOR PROTEIN DNAA"/>
    <property type="match status" value="1"/>
</dbReference>
<evidence type="ECO:0000313" key="15">
    <source>
        <dbReference type="Proteomes" id="UP000824001"/>
    </source>
</evidence>
<dbReference type="GO" id="GO:0005737">
    <property type="term" value="C:cytoplasm"/>
    <property type="evidence" value="ECO:0007669"/>
    <property type="project" value="UniProtKB-SubCell"/>
</dbReference>
<evidence type="ECO:0000259" key="13">
    <source>
        <dbReference type="SMART" id="SM00760"/>
    </source>
</evidence>
<organism evidence="14 15">
    <name type="scientific">Candidatus Scatomorpha merdipullorum</name>
    <dbReference type="NCBI Taxonomy" id="2840927"/>
    <lineage>
        <taxon>Bacteria</taxon>
        <taxon>Bacillati</taxon>
        <taxon>Bacillota</taxon>
        <taxon>Clostridia</taxon>
        <taxon>Eubacteriales</taxon>
        <taxon>Candidatus Scatomorpha</taxon>
    </lineage>
</organism>
<dbReference type="SUPFAM" id="SSF48295">
    <property type="entry name" value="TrpR-like"/>
    <property type="match status" value="1"/>
</dbReference>
<dbReference type="GO" id="GO:0005524">
    <property type="term" value="F:ATP binding"/>
    <property type="evidence" value="ECO:0007669"/>
    <property type="project" value="UniProtKB-UniRule"/>
</dbReference>